<proteinExistence type="predicted"/>
<evidence type="ECO:0000313" key="1">
    <source>
        <dbReference type="EMBL" id="VDK26980.1"/>
    </source>
</evidence>
<reference evidence="3" key="1">
    <citation type="submission" date="2017-02" db="UniProtKB">
        <authorList>
            <consortium name="WormBaseParasite"/>
        </authorList>
    </citation>
    <scope>IDENTIFICATION</scope>
</reference>
<accession>A0A0M3JG62</accession>
<dbReference type="AlphaFoldDB" id="A0A0M3JG62"/>
<sequence length="80" mass="9339">MALFAVARNGSSILNEAQSDELTTFYKYITQRMKIEYENETVYYKSGLCEPFCEFNAQLWNILVGFLSWNIPVNITKWGK</sequence>
<name>A0A0M3JG62_ANISI</name>
<dbReference type="OrthoDB" id="5875602at2759"/>
<gene>
    <name evidence="1" type="ORF">ASIM_LOCUS6404</name>
</gene>
<dbReference type="Proteomes" id="UP000267096">
    <property type="component" value="Unassembled WGS sequence"/>
</dbReference>
<keyword evidence="2" id="KW-1185">Reference proteome</keyword>
<reference evidence="1 2" key="2">
    <citation type="submission" date="2018-11" db="EMBL/GenBank/DDBJ databases">
        <authorList>
            <consortium name="Pathogen Informatics"/>
        </authorList>
    </citation>
    <scope>NUCLEOTIDE SEQUENCE [LARGE SCALE GENOMIC DNA]</scope>
</reference>
<evidence type="ECO:0000313" key="2">
    <source>
        <dbReference type="Proteomes" id="UP000267096"/>
    </source>
</evidence>
<organism evidence="3">
    <name type="scientific">Anisakis simplex</name>
    <name type="common">Herring worm</name>
    <dbReference type="NCBI Taxonomy" id="6269"/>
    <lineage>
        <taxon>Eukaryota</taxon>
        <taxon>Metazoa</taxon>
        <taxon>Ecdysozoa</taxon>
        <taxon>Nematoda</taxon>
        <taxon>Chromadorea</taxon>
        <taxon>Rhabditida</taxon>
        <taxon>Spirurina</taxon>
        <taxon>Ascaridomorpha</taxon>
        <taxon>Ascaridoidea</taxon>
        <taxon>Anisakidae</taxon>
        <taxon>Anisakis</taxon>
        <taxon>Anisakis simplex complex</taxon>
    </lineage>
</organism>
<dbReference type="WBParaSite" id="ASIM_0000661701-mRNA-1">
    <property type="protein sequence ID" value="ASIM_0000661701-mRNA-1"/>
    <property type="gene ID" value="ASIM_0000661701"/>
</dbReference>
<evidence type="ECO:0000313" key="3">
    <source>
        <dbReference type="WBParaSite" id="ASIM_0000661701-mRNA-1"/>
    </source>
</evidence>
<dbReference type="EMBL" id="UYRR01013868">
    <property type="protein sequence ID" value="VDK26980.1"/>
    <property type="molecule type" value="Genomic_DNA"/>
</dbReference>
<protein>
    <submittedName>
        <fullName evidence="1 3">Uncharacterized protein</fullName>
    </submittedName>
</protein>